<evidence type="ECO:0000256" key="1">
    <source>
        <dbReference type="SAM" id="MobiDB-lite"/>
    </source>
</evidence>
<comment type="caution">
    <text evidence="2">The sequence shown here is derived from an EMBL/GenBank/DDBJ whole genome shotgun (WGS) entry which is preliminary data.</text>
</comment>
<accession>A0A4C2A361</accession>
<dbReference type="Proteomes" id="UP000299102">
    <property type="component" value="Unassembled WGS sequence"/>
</dbReference>
<dbReference type="EMBL" id="BGZK01002510">
    <property type="protein sequence ID" value="GBP94488.1"/>
    <property type="molecule type" value="Genomic_DNA"/>
</dbReference>
<feature type="compositionally biased region" description="Low complexity" evidence="1">
    <location>
        <begin position="112"/>
        <end position="124"/>
    </location>
</feature>
<proteinExistence type="predicted"/>
<feature type="compositionally biased region" description="Basic and acidic residues" evidence="1">
    <location>
        <begin position="1"/>
        <end position="10"/>
    </location>
</feature>
<protein>
    <submittedName>
        <fullName evidence="2">Uncharacterized protein</fullName>
    </submittedName>
</protein>
<feature type="compositionally biased region" description="Low complexity" evidence="1">
    <location>
        <begin position="39"/>
        <end position="52"/>
    </location>
</feature>
<dbReference type="AlphaFoldDB" id="A0A4C2A361"/>
<organism evidence="2 3">
    <name type="scientific">Eumeta variegata</name>
    <name type="common">Bagworm moth</name>
    <name type="synonym">Eumeta japonica</name>
    <dbReference type="NCBI Taxonomy" id="151549"/>
    <lineage>
        <taxon>Eukaryota</taxon>
        <taxon>Metazoa</taxon>
        <taxon>Ecdysozoa</taxon>
        <taxon>Arthropoda</taxon>
        <taxon>Hexapoda</taxon>
        <taxon>Insecta</taxon>
        <taxon>Pterygota</taxon>
        <taxon>Neoptera</taxon>
        <taxon>Endopterygota</taxon>
        <taxon>Lepidoptera</taxon>
        <taxon>Glossata</taxon>
        <taxon>Ditrysia</taxon>
        <taxon>Tineoidea</taxon>
        <taxon>Psychidae</taxon>
        <taxon>Oiketicinae</taxon>
        <taxon>Eumeta</taxon>
    </lineage>
</organism>
<reference evidence="2 3" key="1">
    <citation type="journal article" date="2019" name="Commun. Biol.">
        <title>The bagworm genome reveals a unique fibroin gene that provides high tensile strength.</title>
        <authorList>
            <person name="Kono N."/>
            <person name="Nakamura H."/>
            <person name="Ohtoshi R."/>
            <person name="Tomita M."/>
            <person name="Numata K."/>
            <person name="Arakawa K."/>
        </authorList>
    </citation>
    <scope>NUCLEOTIDE SEQUENCE [LARGE SCALE GENOMIC DNA]</scope>
</reference>
<name>A0A4C2A361_EUMVA</name>
<gene>
    <name evidence="2" type="ORF">EVAR_65848_1</name>
</gene>
<evidence type="ECO:0000313" key="2">
    <source>
        <dbReference type="EMBL" id="GBP94488.1"/>
    </source>
</evidence>
<evidence type="ECO:0000313" key="3">
    <source>
        <dbReference type="Proteomes" id="UP000299102"/>
    </source>
</evidence>
<feature type="region of interest" description="Disordered" evidence="1">
    <location>
        <begin position="1"/>
        <end position="65"/>
    </location>
</feature>
<feature type="region of interest" description="Disordered" evidence="1">
    <location>
        <begin position="101"/>
        <end position="124"/>
    </location>
</feature>
<sequence length="124" mass="13484">MQSNIDDRAPQTETETTTTQDADRADEMQSAEGYGEELNTSGNDSNTTSSSPEGGGEGGPRPLSPYFFLVPINLLSSNSDSNILFYSNFKLNANPRSLISEYGGRIPPMSPTPTTSYTTYDERN</sequence>
<keyword evidence="3" id="KW-1185">Reference proteome</keyword>